<evidence type="ECO:0000256" key="6">
    <source>
        <dbReference type="ARBA" id="ARBA00023186"/>
    </source>
</evidence>
<dbReference type="Proteomes" id="UP001163739">
    <property type="component" value="Chromosome"/>
</dbReference>
<dbReference type="PIRSF" id="PIRSF006170">
    <property type="entry name" value="YfgM"/>
    <property type="match status" value="1"/>
</dbReference>
<protein>
    <recommendedName>
        <fullName evidence="8">Ancillary SecYEG translocon subunit</fullName>
    </recommendedName>
</protein>
<keyword evidence="3 9" id="KW-0812">Transmembrane</keyword>
<evidence type="ECO:0000256" key="4">
    <source>
        <dbReference type="ARBA" id="ARBA00022989"/>
    </source>
</evidence>
<feature type="domain" description="Ancillary SecYEG translocon subunit/Cell division coordinator CpoB TPR" evidence="10">
    <location>
        <begin position="14"/>
        <end position="212"/>
    </location>
</feature>
<keyword evidence="4 9" id="KW-1133">Transmembrane helix</keyword>
<name>A0ABY6N6I9_9ALTE</name>
<dbReference type="Gene3D" id="1.25.40.10">
    <property type="entry name" value="Tetratricopeptide repeat domain"/>
    <property type="match status" value="1"/>
</dbReference>
<dbReference type="SUPFAM" id="SSF48452">
    <property type="entry name" value="TPR-like"/>
    <property type="match status" value="1"/>
</dbReference>
<evidence type="ECO:0000313" key="12">
    <source>
        <dbReference type="Proteomes" id="UP001163739"/>
    </source>
</evidence>
<keyword evidence="2" id="KW-1003">Cell membrane</keyword>
<proteinExistence type="inferred from homology"/>
<dbReference type="EMBL" id="CP100390">
    <property type="protein sequence ID" value="UZE97716.1"/>
    <property type="molecule type" value="Genomic_DNA"/>
</dbReference>
<dbReference type="Pfam" id="PF09976">
    <property type="entry name" value="TPR_21"/>
    <property type="match status" value="1"/>
</dbReference>
<dbReference type="InterPro" id="IPR026039">
    <property type="entry name" value="YfgM"/>
</dbReference>
<dbReference type="PANTHER" id="PTHR38035:SF1">
    <property type="entry name" value="ANCILLARY SECYEG TRANSLOCON SUBUNIT"/>
    <property type="match status" value="1"/>
</dbReference>
<keyword evidence="12" id="KW-1185">Reference proteome</keyword>
<evidence type="ECO:0000256" key="2">
    <source>
        <dbReference type="ARBA" id="ARBA00022475"/>
    </source>
</evidence>
<comment type="subcellular location">
    <subcellularLocation>
        <location evidence="1">Cell membrane</location>
        <topology evidence="1">Single-pass type II membrane protein</topology>
    </subcellularLocation>
</comment>
<reference evidence="11" key="1">
    <citation type="submission" date="2022-06" db="EMBL/GenBank/DDBJ databases">
        <title>Alkalimarinus sp. nov., isolated from gut of a Alitta virens.</title>
        <authorList>
            <person name="Yang A.I."/>
            <person name="Shin N.-R."/>
        </authorList>
    </citation>
    <scope>NUCLEOTIDE SEQUENCE</scope>
    <source>
        <strain evidence="11">A2M4</strain>
    </source>
</reference>
<organism evidence="11 12">
    <name type="scientific">Alkalimarinus alittae</name>
    <dbReference type="NCBI Taxonomy" id="2961619"/>
    <lineage>
        <taxon>Bacteria</taxon>
        <taxon>Pseudomonadati</taxon>
        <taxon>Pseudomonadota</taxon>
        <taxon>Gammaproteobacteria</taxon>
        <taxon>Alteromonadales</taxon>
        <taxon>Alteromonadaceae</taxon>
        <taxon>Alkalimarinus</taxon>
    </lineage>
</organism>
<evidence type="ECO:0000313" key="11">
    <source>
        <dbReference type="EMBL" id="UZE97716.1"/>
    </source>
</evidence>
<sequence length="218" mass="24036">MEHRTEEEQVAALKQWWKDNGNSLIIGVGLALALVFGWKMYQQNVENTKSAASALYQQLLEVALEPTATEETASSIEFIASKLKSEYEDTEYATFSALFLAKNAVGKKDLEGAEVELRWILANNPDSSLAPLVKGRLARVLDRQGKQEEAFALLDAKNAGTYAAIYLEIKGDIYHRAGDLENAKASYVEAYKAMKQAGVQRPMLTLKMADLGLTEEGA</sequence>
<evidence type="ECO:0000256" key="8">
    <source>
        <dbReference type="ARBA" id="ARBA00024235"/>
    </source>
</evidence>
<dbReference type="PANTHER" id="PTHR38035">
    <property type="entry name" value="UPF0070 PROTEIN YFGM"/>
    <property type="match status" value="1"/>
</dbReference>
<evidence type="ECO:0000256" key="3">
    <source>
        <dbReference type="ARBA" id="ARBA00022692"/>
    </source>
</evidence>
<accession>A0ABY6N6I9</accession>
<evidence type="ECO:0000259" key="10">
    <source>
        <dbReference type="Pfam" id="PF09976"/>
    </source>
</evidence>
<evidence type="ECO:0000256" key="7">
    <source>
        <dbReference type="ARBA" id="ARBA00024197"/>
    </source>
</evidence>
<keyword evidence="6" id="KW-0143">Chaperone</keyword>
<keyword evidence="5 9" id="KW-0472">Membrane</keyword>
<dbReference type="RefSeq" id="WP_265049192.1">
    <property type="nucleotide sequence ID" value="NZ_CP100390.1"/>
</dbReference>
<feature type="transmembrane region" description="Helical" evidence="9">
    <location>
        <begin position="21"/>
        <end position="41"/>
    </location>
</feature>
<evidence type="ECO:0000256" key="1">
    <source>
        <dbReference type="ARBA" id="ARBA00004401"/>
    </source>
</evidence>
<evidence type="ECO:0000256" key="9">
    <source>
        <dbReference type="SAM" id="Phobius"/>
    </source>
</evidence>
<evidence type="ECO:0000256" key="5">
    <source>
        <dbReference type="ARBA" id="ARBA00023136"/>
    </source>
</evidence>
<dbReference type="InterPro" id="IPR018704">
    <property type="entry name" value="SecYEG/CpoB_TPR"/>
</dbReference>
<gene>
    <name evidence="11" type="ORF">NKI27_08270</name>
</gene>
<comment type="similarity">
    <text evidence="7">Belongs to the YfgM family.</text>
</comment>
<dbReference type="InterPro" id="IPR011990">
    <property type="entry name" value="TPR-like_helical_dom_sf"/>
</dbReference>